<evidence type="ECO:0000313" key="1">
    <source>
        <dbReference type="EMBL" id="KKK60758.1"/>
    </source>
</evidence>
<accession>A0A0F8WVP0</accession>
<dbReference type="EMBL" id="LAZR01062808">
    <property type="protein sequence ID" value="KKK60758.1"/>
    <property type="molecule type" value="Genomic_DNA"/>
</dbReference>
<protein>
    <submittedName>
        <fullName evidence="1">Uncharacterized protein</fullName>
    </submittedName>
</protein>
<name>A0A0F8WVP0_9ZZZZ</name>
<sequence>VDYHTNVDAKIGGIKLDAVYEAKCIPFLEPGDLFWIVGIRRTA</sequence>
<dbReference type="AlphaFoldDB" id="A0A0F8WVP0"/>
<comment type="caution">
    <text evidence="1">The sequence shown here is derived from an EMBL/GenBank/DDBJ whole genome shotgun (WGS) entry which is preliminary data.</text>
</comment>
<reference evidence="1" key="1">
    <citation type="journal article" date="2015" name="Nature">
        <title>Complex archaea that bridge the gap between prokaryotes and eukaryotes.</title>
        <authorList>
            <person name="Spang A."/>
            <person name="Saw J.H."/>
            <person name="Jorgensen S.L."/>
            <person name="Zaremba-Niedzwiedzka K."/>
            <person name="Martijn J."/>
            <person name="Lind A.E."/>
            <person name="van Eijk R."/>
            <person name="Schleper C."/>
            <person name="Guy L."/>
            <person name="Ettema T.J."/>
        </authorList>
    </citation>
    <scope>NUCLEOTIDE SEQUENCE</scope>
</reference>
<proteinExistence type="predicted"/>
<gene>
    <name evidence="1" type="ORF">LCGC14_3021180</name>
</gene>
<organism evidence="1">
    <name type="scientific">marine sediment metagenome</name>
    <dbReference type="NCBI Taxonomy" id="412755"/>
    <lineage>
        <taxon>unclassified sequences</taxon>
        <taxon>metagenomes</taxon>
        <taxon>ecological metagenomes</taxon>
    </lineage>
</organism>
<feature type="non-terminal residue" evidence="1">
    <location>
        <position position="1"/>
    </location>
</feature>